<dbReference type="RefSeq" id="WP_043032009.1">
    <property type="nucleotide sequence ID" value="NZ_JXSU01000007.1"/>
</dbReference>
<feature type="domain" description="NlpC/P60" evidence="5">
    <location>
        <begin position="300"/>
        <end position="413"/>
    </location>
</feature>
<dbReference type="PROSITE" id="PS51935">
    <property type="entry name" value="NLPC_P60"/>
    <property type="match status" value="1"/>
</dbReference>
<keyword evidence="4" id="KW-0788">Thiol protease</keyword>
<dbReference type="InterPro" id="IPR036028">
    <property type="entry name" value="SH3-like_dom_sf"/>
</dbReference>
<dbReference type="InterPro" id="IPR038765">
    <property type="entry name" value="Papain-like_cys_pep_sf"/>
</dbReference>
<dbReference type="AlphaFoldDB" id="A0A0D1BW47"/>
<dbReference type="HOGENOM" id="CLU_665164_0_0_9"/>
<keyword evidence="3 6" id="KW-0378">Hydrolase</keyword>
<dbReference type="SUPFAM" id="SSF50044">
    <property type="entry name" value="SH3-domain"/>
    <property type="match status" value="1"/>
</dbReference>
<evidence type="ECO:0000256" key="2">
    <source>
        <dbReference type="ARBA" id="ARBA00022670"/>
    </source>
</evidence>
<evidence type="ECO:0000259" key="5">
    <source>
        <dbReference type="PROSITE" id="PS51935"/>
    </source>
</evidence>
<evidence type="ECO:0000256" key="3">
    <source>
        <dbReference type="ARBA" id="ARBA00022801"/>
    </source>
</evidence>
<dbReference type="Pfam" id="PF00877">
    <property type="entry name" value="NLPC_P60"/>
    <property type="match status" value="1"/>
</dbReference>
<name>A0A0D1BW47_CLOBO</name>
<dbReference type="InterPro" id="IPR051794">
    <property type="entry name" value="PG_Endopeptidase_C40"/>
</dbReference>
<reference evidence="6 7" key="1">
    <citation type="submission" date="2014-06" db="EMBL/GenBank/DDBJ databases">
        <title>Genome characterization of distinct group I Clostridium botulinum lineages.</title>
        <authorList>
            <person name="Giordani F."/>
            <person name="Anselmo A."/>
            <person name="Fillo S."/>
            <person name="Palozzi A.M."/>
            <person name="Fortunato A."/>
            <person name="Gentile B."/>
            <person name="Ciammaruconi A."/>
            <person name="Anniballi F."/>
            <person name="De Medici D."/>
            <person name="Lista F."/>
        </authorList>
    </citation>
    <scope>NUCLEOTIDE SEQUENCE [LARGE SCALE GENOMIC DNA]</scope>
    <source>
        <strain evidence="6 7">B2 450</strain>
    </source>
</reference>
<dbReference type="GO" id="GO:0006508">
    <property type="term" value="P:proteolysis"/>
    <property type="evidence" value="ECO:0007669"/>
    <property type="project" value="UniProtKB-KW"/>
</dbReference>
<dbReference type="PANTHER" id="PTHR47359:SF3">
    <property type="entry name" value="NLP_P60 DOMAIN-CONTAINING PROTEIN-RELATED"/>
    <property type="match status" value="1"/>
</dbReference>
<protein>
    <submittedName>
        <fullName evidence="6">Glycoside hydrolase</fullName>
    </submittedName>
</protein>
<sequence length="413" mass="46262">MKKYKYLKSVLMSFFIFTIFFICSEVKVQAMTNTDPQLSSVLKEVQVGEQVKAIDSRYGWWLIVENGKLAWCNAGPTSYWDKNTGNFPILLRINQKMNIHEAQVVYNYKKGQIIQVINGSVTGWWKVKTPDGYYGWVNSANTSRNSSGKLIASSNVGAYFTADIAPLQQIKVVQPGEQIKAIDSRTGWWMIAENDRLGWISAGPTSYWDNNTNTFPLLLKANSKLAVNEVGIIYNYSKGEKITVVEGSVAGWWKVKTPNGYYGWINAKPTHYDSNKNLIASENLPVYFSGKEPSNSNEQLSKQQLVLREAYKHLGKPYVTAGKGPDAFDCSGFTSYVYRHALGIEIGGWTGAQINSGREVSRADLQPGDLVFPHSNHVGIYVGNGQMIHAPQSGDVVKVAPIYKFWRARRIIN</sequence>
<proteinExistence type="inferred from homology"/>
<dbReference type="Gene3D" id="2.30.30.40">
    <property type="entry name" value="SH3 Domains"/>
    <property type="match status" value="2"/>
</dbReference>
<accession>A0A0D1BW47</accession>
<dbReference type="Proteomes" id="UP000032250">
    <property type="component" value="Unassembled WGS sequence"/>
</dbReference>
<evidence type="ECO:0000313" key="7">
    <source>
        <dbReference type="Proteomes" id="UP000032250"/>
    </source>
</evidence>
<dbReference type="InterPro" id="IPR000064">
    <property type="entry name" value="NLP_P60_dom"/>
</dbReference>
<dbReference type="CDD" id="cd00174">
    <property type="entry name" value="SH3"/>
    <property type="match status" value="1"/>
</dbReference>
<dbReference type="EMBL" id="JXSU01000007">
    <property type="protein sequence ID" value="KIS24012.1"/>
    <property type="molecule type" value="Genomic_DNA"/>
</dbReference>
<evidence type="ECO:0000256" key="1">
    <source>
        <dbReference type="ARBA" id="ARBA00007074"/>
    </source>
</evidence>
<gene>
    <name evidence="6" type="ORF">N495_10580</name>
</gene>
<comment type="similarity">
    <text evidence="1">Belongs to the peptidase C40 family.</text>
</comment>
<evidence type="ECO:0000313" key="6">
    <source>
        <dbReference type="EMBL" id="KIS24012.1"/>
    </source>
</evidence>
<comment type="caution">
    <text evidence="6">The sequence shown here is derived from an EMBL/GenBank/DDBJ whole genome shotgun (WGS) entry which is preliminary data.</text>
</comment>
<keyword evidence="2" id="KW-0645">Protease</keyword>
<evidence type="ECO:0000256" key="4">
    <source>
        <dbReference type="ARBA" id="ARBA00022807"/>
    </source>
</evidence>
<dbReference type="Gene3D" id="3.90.1720.10">
    <property type="entry name" value="endopeptidase domain like (from Nostoc punctiforme)"/>
    <property type="match status" value="1"/>
</dbReference>
<dbReference type="SUPFAM" id="SSF54001">
    <property type="entry name" value="Cysteine proteinases"/>
    <property type="match status" value="1"/>
</dbReference>
<dbReference type="OrthoDB" id="9808890at2"/>
<organism evidence="6 7">
    <name type="scientific">Clostridium botulinum B2 450</name>
    <dbReference type="NCBI Taxonomy" id="1379739"/>
    <lineage>
        <taxon>Bacteria</taxon>
        <taxon>Bacillati</taxon>
        <taxon>Bacillota</taxon>
        <taxon>Clostridia</taxon>
        <taxon>Eubacteriales</taxon>
        <taxon>Clostridiaceae</taxon>
        <taxon>Clostridium</taxon>
    </lineage>
</organism>
<dbReference type="PATRIC" id="fig|1379739.3.peg.2485"/>
<dbReference type="PANTHER" id="PTHR47359">
    <property type="entry name" value="PEPTIDOGLYCAN DL-ENDOPEPTIDASE CWLO"/>
    <property type="match status" value="1"/>
</dbReference>
<dbReference type="GO" id="GO:0008234">
    <property type="term" value="F:cysteine-type peptidase activity"/>
    <property type="evidence" value="ECO:0007669"/>
    <property type="project" value="UniProtKB-KW"/>
</dbReference>